<feature type="domain" description="Bifunctional inhibitor/plant lipid transfer protein/seed storage helical" evidence="4">
    <location>
        <begin position="22"/>
        <end position="92"/>
    </location>
</feature>
<dbReference type="SUPFAM" id="SSF47699">
    <property type="entry name" value="Bifunctional inhibitor/lipid-transfer protein/seed storage 2S albumin"/>
    <property type="match status" value="1"/>
</dbReference>
<proteinExistence type="predicted"/>
<evidence type="ECO:0000259" key="4">
    <source>
        <dbReference type="Pfam" id="PF14368"/>
    </source>
</evidence>
<dbReference type="OrthoDB" id="665742at2759"/>
<dbReference type="InterPro" id="IPR016140">
    <property type="entry name" value="Bifunc_inhib/LTP/seed_store"/>
</dbReference>
<evidence type="ECO:0000313" key="6">
    <source>
        <dbReference type="Proteomes" id="UP001153555"/>
    </source>
</evidence>
<organism evidence="5 6">
    <name type="scientific">Striga hermonthica</name>
    <name type="common">Purple witchweed</name>
    <name type="synonym">Buchnera hermonthica</name>
    <dbReference type="NCBI Taxonomy" id="68872"/>
    <lineage>
        <taxon>Eukaryota</taxon>
        <taxon>Viridiplantae</taxon>
        <taxon>Streptophyta</taxon>
        <taxon>Embryophyta</taxon>
        <taxon>Tracheophyta</taxon>
        <taxon>Spermatophyta</taxon>
        <taxon>Magnoliopsida</taxon>
        <taxon>eudicotyledons</taxon>
        <taxon>Gunneridae</taxon>
        <taxon>Pentapetalae</taxon>
        <taxon>asterids</taxon>
        <taxon>lamiids</taxon>
        <taxon>Lamiales</taxon>
        <taxon>Orobanchaceae</taxon>
        <taxon>Buchnereae</taxon>
        <taxon>Striga</taxon>
    </lineage>
</organism>
<dbReference type="GO" id="GO:0006869">
    <property type="term" value="P:lipid transport"/>
    <property type="evidence" value="ECO:0007669"/>
    <property type="project" value="InterPro"/>
</dbReference>
<dbReference type="Proteomes" id="UP001153555">
    <property type="component" value="Unassembled WGS sequence"/>
</dbReference>
<feature type="signal peptide" evidence="3">
    <location>
        <begin position="1"/>
        <end position="26"/>
    </location>
</feature>
<dbReference type="InterPro" id="IPR036312">
    <property type="entry name" value="Bifun_inhib/LTP/seed_sf"/>
</dbReference>
<keyword evidence="3" id="KW-0732">Signal</keyword>
<comment type="caution">
    <text evidence="5">The sequence shown here is derived from an EMBL/GenBank/DDBJ whole genome shotgun (WGS) entry which is preliminary data.</text>
</comment>
<evidence type="ECO:0000256" key="2">
    <source>
        <dbReference type="ARBA" id="ARBA00023121"/>
    </source>
</evidence>
<reference evidence="5" key="1">
    <citation type="submission" date="2019-12" db="EMBL/GenBank/DDBJ databases">
        <authorList>
            <person name="Scholes J."/>
        </authorList>
    </citation>
    <scope>NUCLEOTIDE SEQUENCE</scope>
</reference>
<dbReference type="Gene3D" id="1.10.110.10">
    <property type="entry name" value="Plant lipid-transfer and hydrophobic proteins"/>
    <property type="match status" value="1"/>
</dbReference>
<dbReference type="PANTHER" id="PTHR33214:SF69">
    <property type="entry name" value="BIFUNCTIONAL INHIBITOR_LIPID-TRANSFER PROTEIN_SEED STORAGE 2S ALBUMIN SUPERFAMILY PROTEIN"/>
    <property type="match status" value="1"/>
</dbReference>
<keyword evidence="6" id="KW-1185">Reference proteome</keyword>
<evidence type="ECO:0000256" key="1">
    <source>
        <dbReference type="ARBA" id="ARBA00022448"/>
    </source>
</evidence>
<dbReference type="EMBL" id="CACSLK010003174">
    <property type="protein sequence ID" value="CAA0809037.1"/>
    <property type="molecule type" value="Genomic_DNA"/>
</dbReference>
<dbReference type="InterPro" id="IPR033872">
    <property type="entry name" value="nsLTP2"/>
</dbReference>
<accession>A0A9N7MKP2</accession>
<feature type="chain" id="PRO_5040477476" evidence="3">
    <location>
        <begin position="27"/>
        <end position="94"/>
    </location>
</feature>
<name>A0A9N7MKP2_STRHE</name>
<keyword evidence="2" id="KW-0446">Lipid-binding</keyword>
<dbReference type="AlphaFoldDB" id="A0A9N7MKP2"/>
<keyword evidence="1" id="KW-0813">Transport</keyword>
<protein>
    <submittedName>
        <fullName evidence="5">Bifunctional inhibitor/lipid-transfer protein/seed storage 2S albumin superfamily protein</fullName>
    </submittedName>
</protein>
<sequence>MNTKTWLAVYAILIVLIFGHVQVTKAATCDVSRLTPCAPAIASNSTPSTDCCARLKEQQPCLCQYLKNPLLQTYINSPGAKTVAAACKTTKPKC</sequence>
<dbReference type="GO" id="GO:0008289">
    <property type="term" value="F:lipid binding"/>
    <property type="evidence" value="ECO:0007669"/>
    <property type="project" value="UniProtKB-KW"/>
</dbReference>
<dbReference type="PANTHER" id="PTHR33214">
    <property type="entry name" value="BIFUNCTIONAL INHIBITOR/LIPID-TRANSFER PROTEIN/SEED STORAGE 2S ALBUMIN SUPERFAMILY PROTEIN"/>
    <property type="match status" value="1"/>
</dbReference>
<evidence type="ECO:0000256" key="3">
    <source>
        <dbReference type="SAM" id="SignalP"/>
    </source>
</evidence>
<evidence type="ECO:0000313" key="5">
    <source>
        <dbReference type="EMBL" id="CAA0809037.1"/>
    </source>
</evidence>
<dbReference type="CDD" id="cd01959">
    <property type="entry name" value="nsLTP2"/>
    <property type="match status" value="1"/>
</dbReference>
<dbReference type="Pfam" id="PF14368">
    <property type="entry name" value="LTP_2"/>
    <property type="match status" value="1"/>
</dbReference>
<gene>
    <name evidence="5" type="ORF">SHERM_11243</name>
</gene>